<accession>A0A1J9RIB3</accession>
<sequence length="74" mass="8548">MQKTQTLHWALLLYHVASFALLKGNMIKAEEMAVKAMKTWKVLCLEHELTLRSISMVGLMDYYQGSYNEAEAMH</sequence>
<dbReference type="AlphaFoldDB" id="A0A1J9RIB3"/>
<evidence type="ECO:0000313" key="3">
    <source>
        <dbReference type="Proteomes" id="UP000242791"/>
    </source>
</evidence>
<gene>
    <name evidence="2" type="ORF">ACJ73_01249</name>
</gene>
<organism evidence="2 3">
    <name type="scientific">Blastomyces percursus</name>
    <dbReference type="NCBI Taxonomy" id="1658174"/>
    <lineage>
        <taxon>Eukaryota</taxon>
        <taxon>Fungi</taxon>
        <taxon>Dikarya</taxon>
        <taxon>Ascomycota</taxon>
        <taxon>Pezizomycotina</taxon>
        <taxon>Eurotiomycetes</taxon>
        <taxon>Eurotiomycetidae</taxon>
        <taxon>Onygenales</taxon>
        <taxon>Ajellomycetaceae</taxon>
        <taxon>Blastomyces</taxon>
    </lineage>
</organism>
<keyword evidence="1" id="KW-0812">Transmembrane</keyword>
<evidence type="ECO:0000256" key="1">
    <source>
        <dbReference type="SAM" id="Phobius"/>
    </source>
</evidence>
<keyword evidence="1" id="KW-0472">Membrane</keyword>
<keyword evidence="1" id="KW-1133">Transmembrane helix</keyword>
<feature type="transmembrane region" description="Helical" evidence="1">
    <location>
        <begin position="6"/>
        <end position="22"/>
    </location>
</feature>
<evidence type="ECO:0000313" key="2">
    <source>
        <dbReference type="EMBL" id="OJD27365.1"/>
    </source>
</evidence>
<name>A0A1J9RIB3_9EURO</name>
<dbReference type="OrthoDB" id="1658288at2759"/>
<keyword evidence="3" id="KW-1185">Reference proteome</keyword>
<protein>
    <recommendedName>
        <fullName evidence="4">MalT-like TPR region domain-containing protein</fullName>
    </recommendedName>
</protein>
<proteinExistence type="predicted"/>
<dbReference type="EMBL" id="LGTZ01000108">
    <property type="protein sequence ID" value="OJD27365.1"/>
    <property type="molecule type" value="Genomic_DNA"/>
</dbReference>
<comment type="caution">
    <text evidence="2">The sequence shown here is derived from an EMBL/GenBank/DDBJ whole genome shotgun (WGS) entry which is preliminary data.</text>
</comment>
<evidence type="ECO:0008006" key="4">
    <source>
        <dbReference type="Google" id="ProtNLM"/>
    </source>
</evidence>
<dbReference type="VEuPathDB" id="FungiDB:ACJ73_01249"/>
<reference evidence="2 3" key="1">
    <citation type="submission" date="2015-08" db="EMBL/GenBank/DDBJ databases">
        <title>Emmonsia species relationships and genome sequence.</title>
        <authorList>
            <person name="Cuomo C.A."/>
            <person name="Schwartz I.S."/>
            <person name="Kenyon C."/>
            <person name="De Hoog G.S."/>
            <person name="Govender N.P."/>
            <person name="Botha A."/>
            <person name="Moreno L."/>
            <person name="De Vries M."/>
            <person name="Munoz J.F."/>
            <person name="Stielow J.B."/>
        </authorList>
    </citation>
    <scope>NUCLEOTIDE SEQUENCE [LARGE SCALE GENOMIC DNA]</scope>
    <source>
        <strain evidence="2 3">EI222</strain>
    </source>
</reference>
<dbReference type="Proteomes" id="UP000242791">
    <property type="component" value="Unassembled WGS sequence"/>
</dbReference>